<evidence type="ECO:0000256" key="1">
    <source>
        <dbReference type="ARBA" id="ARBA00004196"/>
    </source>
</evidence>
<name>A0A0D1ABV9_9LACO</name>
<evidence type="ECO:0000256" key="3">
    <source>
        <dbReference type="ARBA" id="ARBA00022723"/>
    </source>
</evidence>
<dbReference type="GO" id="GO:0046872">
    <property type="term" value="F:metal ion binding"/>
    <property type="evidence" value="ECO:0007669"/>
    <property type="project" value="UniProtKB-KW"/>
</dbReference>
<dbReference type="PANTHER" id="PTHR42953:SF1">
    <property type="entry name" value="METAL-BINDING PROTEIN HI_0362-RELATED"/>
    <property type="match status" value="1"/>
</dbReference>
<dbReference type="RefSeq" id="WP_044009955.1">
    <property type="nucleotide sequence ID" value="NZ_AWTT01000003.1"/>
</dbReference>
<dbReference type="Proteomes" id="UP000032279">
    <property type="component" value="Unassembled WGS sequence"/>
</dbReference>
<dbReference type="PROSITE" id="PS51257">
    <property type="entry name" value="PROKAR_LIPOPROTEIN"/>
    <property type="match status" value="1"/>
</dbReference>
<dbReference type="Gene3D" id="3.40.50.1980">
    <property type="entry name" value="Nitrogenase molybdenum iron protein domain"/>
    <property type="match status" value="2"/>
</dbReference>
<dbReference type="EMBL" id="AWTT01000003">
    <property type="protein sequence ID" value="KIS04156.1"/>
    <property type="molecule type" value="Genomic_DNA"/>
</dbReference>
<dbReference type="GO" id="GO:0007155">
    <property type="term" value="P:cell adhesion"/>
    <property type="evidence" value="ECO:0007669"/>
    <property type="project" value="InterPro"/>
</dbReference>
<keyword evidence="8" id="KW-1185">Reference proteome</keyword>
<gene>
    <name evidence="7" type="primary">znuA</name>
    <name evidence="7" type="ORF">WDC_0219</name>
</gene>
<sequence>MQRKIKLILVAICGSFLLVLGGCQTQTKQANQKPIRIVSSIDFYGDVAKQVAGKYGQVNSVIQSSAVDPHDFEPTTKNAKMVSKANMVIQNGAGYDQWMSKLVGANDKKIIDLRVSEDLLHISSESNEHVWYKPSTMPKLATKLAQQFSKLDPSHATYYQKNATKYRQSLAPLNKIISTLKRNVDQKNKLVDVSEPVFNYALTNLGYQINNEHFAKAIEDGNDPAPADIAKMQADIKQHKIAFLVVNTQESDHVIDNMIKLARKHNVPILKVTESLPKGLNYEQWMAKQYRQLRKIQQGM</sequence>
<reference evidence="7 8" key="1">
    <citation type="submission" date="2013-08" db="EMBL/GenBank/DDBJ databases">
        <title>Lactobacillus wasatchii sp. WDC04, a late gas producing bacteria isolated from aged chedder cheese.</title>
        <authorList>
            <person name="Oberg C.J."/>
            <person name="Culumber M."/>
            <person name="McMahon D.J."/>
            <person name="Broadbent J.R."/>
            <person name="Oberg T.S."/>
            <person name="Ortaki F."/>
        </authorList>
    </citation>
    <scope>NUCLEOTIDE SEQUENCE [LARGE SCALE GENOMIC DNA]</scope>
    <source>
        <strain evidence="7 8">WDC04</strain>
    </source>
</reference>
<evidence type="ECO:0000256" key="5">
    <source>
        <dbReference type="RuleBase" id="RU003512"/>
    </source>
</evidence>
<dbReference type="GO" id="GO:0030313">
    <property type="term" value="C:cell envelope"/>
    <property type="evidence" value="ECO:0007669"/>
    <property type="project" value="UniProtKB-SubCell"/>
</dbReference>
<accession>A0A0D1ABV9</accession>
<keyword evidence="3" id="KW-0479">Metal-binding</keyword>
<feature type="chain" id="PRO_5038747925" evidence="6">
    <location>
        <begin position="22"/>
        <end position="300"/>
    </location>
</feature>
<proteinExistence type="inferred from homology"/>
<evidence type="ECO:0000256" key="6">
    <source>
        <dbReference type="SAM" id="SignalP"/>
    </source>
</evidence>
<dbReference type="InterPro" id="IPR050492">
    <property type="entry name" value="Bact_metal-bind_prot9"/>
</dbReference>
<comment type="similarity">
    <text evidence="5">Belongs to the bacterial solute-binding protein 9 family.</text>
</comment>
<dbReference type="AlphaFoldDB" id="A0A0D1ABV9"/>
<organism evidence="7 8">
    <name type="scientific">Paucilactobacillus wasatchensis</name>
    <dbReference type="NCBI Taxonomy" id="1335616"/>
    <lineage>
        <taxon>Bacteria</taxon>
        <taxon>Bacillati</taxon>
        <taxon>Bacillota</taxon>
        <taxon>Bacilli</taxon>
        <taxon>Lactobacillales</taxon>
        <taxon>Lactobacillaceae</taxon>
        <taxon>Paucilactobacillus</taxon>
    </lineage>
</organism>
<dbReference type="PATRIC" id="fig|1335616.4.peg.218"/>
<evidence type="ECO:0000313" key="7">
    <source>
        <dbReference type="EMBL" id="KIS04156.1"/>
    </source>
</evidence>
<dbReference type="PANTHER" id="PTHR42953">
    <property type="entry name" value="HIGH-AFFINITY ZINC UPTAKE SYSTEM PROTEIN ZNUA-RELATED"/>
    <property type="match status" value="1"/>
</dbReference>
<keyword evidence="4 6" id="KW-0732">Signal</keyword>
<dbReference type="Pfam" id="PF01297">
    <property type="entry name" value="ZnuA"/>
    <property type="match status" value="1"/>
</dbReference>
<dbReference type="PRINTS" id="PR00690">
    <property type="entry name" value="ADHESNFAMILY"/>
</dbReference>
<evidence type="ECO:0000256" key="2">
    <source>
        <dbReference type="ARBA" id="ARBA00022448"/>
    </source>
</evidence>
<evidence type="ECO:0000313" key="8">
    <source>
        <dbReference type="Proteomes" id="UP000032279"/>
    </source>
</evidence>
<dbReference type="GO" id="GO:0030001">
    <property type="term" value="P:metal ion transport"/>
    <property type="evidence" value="ECO:0007669"/>
    <property type="project" value="InterPro"/>
</dbReference>
<evidence type="ECO:0000256" key="4">
    <source>
        <dbReference type="ARBA" id="ARBA00022729"/>
    </source>
</evidence>
<feature type="signal peptide" evidence="6">
    <location>
        <begin position="1"/>
        <end position="21"/>
    </location>
</feature>
<comment type="caution">
    <text evidence="7">The sequence shown here is derived from an EMBL/GenBank/DDBJ whole genome shotgun (WGS) entry which is preliminary data.</text>
</comment>
<dbReference type="SUPFAM" id="SSF53807">
    <property type="entry name" value="Helical backbone' metal receptor"/>
    <property type="match status" value="1"/>
</dbReference>
<comment type="subcellular location">
    <subcellularLocation>
        <location evidence="1">Cell envelope</location>
    </subcellularLocation>
</comment>
<dbReference type="STRING" id="1335616.WDC_0219"/>
<dbReference type="InterPro" id="IPR006127">
    <property type="entry name" value="ZnuA-like"/>
</dbReference>
<dbReference type="OrthoDB" id="9810636at2"/>
<dbReference type="InterPro" id="IPR006128">
    <property type="entry name" value="Lipoprotein_PsaA-like"/>
</dbReference>
<keyword evidence="2 5" id="KW-0813">Transport</keyword>
<protein>
    <submittedName>
        <fullName evidence="7">Zinc ABC transporter, periplasmic-binding protein</fullName>
    </submittedName>
</protein>